<dbReference type="InterPro" id="IPR010383">
    <property type="entry name" value="Glyco_hydrolase_94_b-supersand"/>
</dbReference>
<dbReference type="Gene3D" id="1.50.10.10">
    <property type="match status" value="1"/>
</dbReference>
<dbReference type="RefSeq" id="WP_175168707.1">
    <property type="nucleotide sequence ID" value="NZ_CADIJQ010000001.1"/>
</dbReference>
<evidence type="ECO:0000313" key="7">
    <source>
        <dbReference type="EMBL" id="CAB3661238.1"/>
    </source>
</evidence>
<evidence type="ECO:0000313" key="8">
    <source>
        <dbReference type="Proteomes" id="UP000494269"/>
    </source>
</evidence>
<dbReference type="Gene3D" id="1.50.10.140">
    <property type="match status" value="2"/>
</dbReference>
<gene>
    <name evidence="7" type="primary">ndvB</name>
    <name evidence="7" type="ORF">LMG3441_00565</name>
</gene>
<evidence type="ECO:0000256" key="1">
    <source>
        <dbReference type="ARBA" id="ARBA00022676"/>
    </source>
</evidence>
<dbReference type="InterPro" id="IPR011013">
    <property type="entry name" value="Gal_mutarotase_sf_dom"/>
</dbReference>
<dbReference type="PANTHER" id="PTHR37469:SF2">
    <property type="entry name" value="CELLOBIONIC ACID PHOSPHORYLASE"/>
    <property type="match status" value="1"/>
</dbReference>
<evidence type="ECO:0000259" key="5">
    <source>
        <dbReference type="Pfam" id="PF10091"/>
    </source>
</evidence>
<dbReference type="InterPro" id="IPR019282">
    <property type="entry name" value="Glycoamylase-like_cons_dom"/>
</dbReference>
<keyword evidence="2 7" id="KW-0808">Transferase</keyword>
<evidence type="ECO:0000259" key="4">
    <source>
        <dbReference type="Pfam" id="PF06165"/>
    </source>
</evidence>
<dbReference type="Proteomes" id="UP000494269">
    <property type="component" value="Unassembled WGS sequence"/>
</dbReference>
<keyword evidence="3" id="KW-0812">Transmembrane</keyword>
<evidence type="ECO:0000256" key="2">
    <source>
        <dbReference type="ARBA" id="ARBA00022679"/>
    </source>
</evidence>
<feature type="transmembrane region" description="Helical" evidence="3">
    <location>
        <begin position="456"/>
        <end position="485"/>
    </location>
</feature>
<dbReference type="CDD" id="cd11753">
    <property type="entry name" value="GH94N_ChvB_NdvB_2_like"/>
    <property type="match status" value="1"/>
</dbReference>
<dbReference type="Pfam" id="PF10091">
    <property type="entry name" value="Glycoamylase"/>
    <property type="match status" value="1"/>
</dbReference>
<dbReference type="EMBL" id="CADIJQ010000001">
    <property type="protein sequence ID" value="CAB3661238.1"/>
    <property type="molecule type" value="Genomic_DNA"/>
</dbReference>
<dbReference type="Gene3D" id="2.60.420.10">
    <property type="entry name" value="Maltose phosphorylase, domain 3"/>
    <property type="match status" value="1"/>
</dbReference>
<evidence type="ECO:0000259" key="6">
    <source>
        <dbReference type="Pfam" id="PF17167"/>
    </source>
</evidence>
<dbReference type="InterPro" id="IPR012341">
    <property type="entry name" value="6hp_glycosidase-like_sf"/>
</dbReference>
<dbReference type="InterPro" id="IPR037820">
    <property type="entry name" value="GH94N_NdvB"/>
</dbReference>
<dbReference type="InterPro" id="IPR037824">
    <property type="entry name" value="GH94N_2_NdvB"/>
</dbReference>
<dbReference type="GO" id="GO:0016757">
    <property type="term" value="F:glycosyltransferase activity"/>
    <property type="evidence" value="ECO:0007669"/>
    <property type="project" value="UniProtKB-KW"/>
</dbReference>
<dbReference type="SUPFAM" id="SSF74650">
    <property type="entry name" value="Galactose mutarotase-like"/>
    <property type="match status" value="2"/>
</dbReference>
<keyword evidence="3" id="KW-1133">Transmembrane helix</keyword>
<feature type="domain" description="Glycoamylase-like" evidence="5">
    <location>
        <begin position="1367"/>
        <end position="1561"/>
    </location>
</feature>
<dbReference type="Gene3D" id="2.70.98.40">
    <property type="entry name" value="Glycoside hydrolase, family 65, N-terminal domain"/>
    <property type="match status" value="2"/>
</dbReference>
<dbReference type="PANTHER" id="PTHR37469">
    <property type="entry name" value="CELLOBIONIC ACID PHOSPHORYLASE-RELATED"/>
    <property type="match status" value="1"/>
</dbReference>
<dbReference type="Pfam" id="PF17167">
    <property type="entry name" value="Glyco_hydro_94"/>
    <property type="match status" value="1"/>
</dbReference>
<dbReference type="Pfam" id="PF06165">
    <property type="entry name" value="GH94_b-supersand"/>
    <property type="match status" value="2"/>
</dbReference>
<dbReference type="InterPro" id="IPR052047">
    <property type="entry name" value="GH94_Enzymes"/>
</dbReference>
<organism evidence="7 8">
    <name type="scientific">Achromobacter kerstersii</name>
    <dbReference type="NCBI Taxonomy" id="1353890"/>
    <lineage>
        <taxon>Bacteria</taxon>
        <taxon>Pseudomonadati</taxon>
        <taxon>Pseudomonadota</taxon>
        <taxon>Betaproteobacteria</taxon>
        <taxon>Burkholderiales</taxon>
        <taxon>Alcaligenaceae</taxon>
        <taxon>Achromobacter</taxon>
    </lineage>
</organism>
<feature type="domain" description="Glycosyl hydrolase 94 catalytic" evidence="6">
    <location>
        <begin position="2405"/>
        <end position="2830"/>
    </location>
</feature>
<dbReference type="InterPro" id="IPR008928">
    <property type="entry name" value="6-hairpin_glycosidase_sf"/>
</dbReference>
<protein>
    <submittedName>
        <fullName evidence="7">Cyclic beta-(1,2)-glucan synthase NdvB</fullName>
        <ecNumber evidence="7">2.4.1.-</ecNumber>
    </submittedName>
</protein>
<dbReference type="SMART" id="SM01068">
    <property type="entry name" value="CBM_X"/>
    <property type="match status" value="2"/>
</dbReference>
<feature type="transmembrane region" description="Helical" evidence="3">
    <location>
        <begin position="423"/>
        <end position="450"/>
    </location>
</feature>
<proteinExistence type="predicted"/>
<dbReference type="InterPro" id="IPR033432">
    <property type="entry name" value="GH94_catalytic"/>
</dbReference>
<keyword evidence="8" id="KW-1185">Reference proteome</keyword>
<feature type="domain" description="Glycosyl hydrolase 94 supersandwich" evidence="4">
    <location>
        <begin position="2121"/>
        <end position="2391"/>
    </location>
</feature>
<name>A0A6S6ZCM0_9BURK</name>
<dbReference type="InterPro" id="IPR037018">
    <property type="entry name" value="GH65_N"/>
</dbReference>
<feature type="domain" description="Glycosyl hydrolase 94 supersandwich" evidence="4">
    <location>
        <begin position="1614"/>
        <end position="1893"/>
    </location>
</feature>
<dbReference type="CDD" id="cd11756">
    <property type="entry name" value="GH94N_ChvB_NdvB_1_like"/>
    <property type="match status" value="1"/>
</dbReference>
<dbReference type="SUPFAM" id="SSF48208">
    <property type="entry name" value="Six-hairpin glycosidases"/>
    <property type="match status" value="1"/>
</dbReference>
<sequence>MKPIDWPSLEAAPEWIDLFARSKPTLSAAKSEPPLRAELFNAAQMEAHGQALAHEHVVGAFSGQDKLLPRLTENQTLLGEACALLMESMQQSRQITPADEWLLDNFYLIEEQIRLAKRHLPKGYSRSLPKLSAGPSQGLPRAYDIALEMISHSDARIDAAGINAFVSAYQTVAPLQLGELWAIPIMMRLALIENLRRVAIRLAYANMNRGLADTWADAMRKAAEEDPTSLILVIANMARSNPPIDGAFVAELSRRLQGHGPALALPLTWFEQRLAQSNLTIEYMVVAENQQQAADQVSISNSIGSLRALSTTNWNEFVEDVSLVERTLRQDPAGVYADMDFSTRDRYRHRVERLSQASPHTEIDIAELAIALASAAASDPSPDADPRRAHVGFYLTDQGQRELVQQAAVRQSLRAQLARLSPACALAGYAGAIVLLTAAASAILVGIAHAAGVGPWALAALAVLSVVATSHLAVAIVNWALTWLVRPLRLPRMDYAKRIPDDARCLVAVPSMLIEPDDGEQLSEALEIRFLANPGDNLSFCLLTDFADAQTEHQPADALLLERAKAHIQALNHKYRQLGRSPFFLLHRPRRWNEREQVWMGRERKRGKLADLNGLLRGQGEGAFSCLVGDLGWLPSVKYVITLDTDTDLPRESAWKLVGTMAHPLNQPRFDAARQRVTRGYGILQPRVAVRLADLSGSAYARLHGGDAGIDPYTNTVSDVYQDIFKEGSFIGKGIYEVDAFEAALKDRFPDNRVLSHDLLEGCYARSGLLSDVQLFEGHPARYASDVSRRHRWIRGDWQLLGWLFGRPPATPGAPASQPLPWLARCKILDNLRRSLVAPCLVLLMALGWTLLPYPWLWTTASLMVLFLPGLFASAMGAVRKEEDVVLAQHLAGWVPSILQQLARTAFALACLAHEALYSLDAILRTLYRLTVSGRRLLEWKPSSVTNREGTTRAGPLLLSIWGSPLLALAIGACVMRWNPSAWPAALPVLALWALMPLIARRLSRPPAVAKAVLAPAQEQFLRLLARKTWSFFDGHGGAEDNWLIPDNVQDRPAPTTAHRTSPTNLGLALLANLAAYDFGYLQASRLLERTQATLRTMATLDRYLGHFYNWYDTLTLKPLNPLYISTVDSGNLAGHLLTLRPGLLALAQAPILHPRTFDGLADALGVLREHVAADRHTPLDRMDQALKALHGSKTLAQAKQGIDRVRELAYGLLDSYAGPAQAEALWHCQALLRQCEEARDELALFTPWRDAPAGVSWDGLPALQAIPTLQQVAGLRATLLPALRARLAAEDTSDGERLWLLETEQAVAMAGERAAERCAVLERLAATAAEMAVAEYGFLYDKGSRLLAIGYNLTERRRDEGLYDLLASEARLCSFVAIAQGQLPQETWFALGRQLNNSPGGPVLLSWSGSMFEYLMPRLVMPSYPHTLLDQTCQSAVRAQIEYGDKLGIPWGMSESAYHLFDAAMNYQYRAFGVPGLGLKRGLADDVVVAPYASMLALMVAPDAACRNLQRLAKDKVLGRYGLYEAVDYTARRQPPGKSSTIIYAYMAHHQGMGFLSMASVLLGRTMQARFEADPSFQATMLLLQERVPRAAAAHSKGAELAVIRSTPAGQNEVSVRVLDTADTPIPEVQLLSNGRYHVMVTNSGAGSSRWKDLAVTRWREDSTCDNWGTFCYLRDTISGKLWSTAFQPTLTRPDHYEVIFSEGRAEFKRTDHEIDTHTEIVVSPEDDIELRRVHLTNRSRETRTLEVTCYTEIVIAPAMADELHPAFSNLFVQTEILPAERAILSTRRARNPADSPPWMFQLLAIHGGKPGDASYETDRAVFLGRGRSTANPRAMDASGPLSGSEGSVLEPVSAIRCAITLQPEQTVVVDLVQGVGDSRSACTHLISKYQDRHLADRALELAWTHAQVIVRQLNATEADAQLYARLANAIVYQNPALRADAATLLKNRRGQSGLWGYAISGDLPIVLLRIKDPANFELVRQLVQAHAYWRQKGVAVDLVIWNEDTGSYRQALQDRMMGLISAGVESHIIDRPGGIFVRPGDQISEEDRTLLLAVSRVSLSDALGSLSNQVNRLALPESRVAPLVTSTPPLPPSAYVPPAAAPADLLHGNGLGGFTPDGEEYVITTSDDQRTPAPWVNVIANAQFGTVVSESGQAYSWSGNAHEFRLTPWRNDAVTDVCGEAFYLRDEISGHVWSAAPYPAGGASAYVTRHGFGYTVFEHVEDGIESRLCVHVALEAPVKFYSLTVRNRSGRRRRLSVTGYVEWVLGDLRSKSAMHVTTEVDAQTGALFARNSFNTDFARHVAFFDTSSAARSVTGDRKEFIGRNGTLRHPQALRRSVLSGRTSAALDPCAAIQVPVTLDEGEEEQVVFHLGASPQGKEHASELVRRYREAGAAANELEAVRQYWRDTLGVVRIQTPDAALNTLANGWLLYQTLACRMWARSGHYQSGGAYGFRDQLQDVMALTTARPELTREHLLRSAARQFVQGDVLHWWHPPSNRGVRTRCSDDYLWLPFAVSHYVELTGDMGVLTEDVGFIEGRALNPGESSNYDHPKPSRESATLYAHCTRALNHALSQFGMHGLPLIGSCDWNDGMDKVGDAGRGVSVWLGFFLHDTLNRFARVARAHADLPFAAYCESVARQLALDLEQAGWDGQWYRRAYFDDGTPLGSAQNLECQIDSISQSWAVLSGVAPPERAQSAMQAVANRLVDDKLGLIRLLTPSFDAAPMNPGYIRGYVPGVRENGGQYTHAAIWTAMAFCTLRDEARVGSLLHMLNPIHHADSPAAAARYKVEPYVMAADIYTTPGQLGRGGWTWYTGSSGLMYRLILESVLGMRLRAGTLSFLPCLPSDWNTFTLSYRHGRSTYTVTAQRADGEGDGAARVTLDGVIQEDGIITLEDDGQHRQVHIELPRVQTRLLAEHG</sequence>
<keyword evidence="3" id="KW-0472">Membrane</keyword>
<dbReference type="GO" id="GO:0005975">
    <property type="term" value="P:carbohydrate metabolic process"/>
    <property type="evidence" value="ECO:0007669"/>
    <property type="project" value="InterPro"/>
</dbReference>
<reference evidence="7 8" key="1">
    <citation type="submission" date="2020-04" db="EMBL/GenBank/DDBJ databases">
        <authorList>
            <person name="De Canck E."/>
        </authorList>
    </citation>
    <scope>NUCLEOTIDE SEQUENCE [LARGE SCALE GENOMIC DNA]</scope>
    <source>
        <strain evidence="7 8">LMG 3441</strain>
    </source>
</reference>
<dbReference type="EC" id="2.4.1.-" evidence="7"/>
<dbReference type="GO" id="GO:0030246">
    <property type="term" value="F:carbohydrate binding"/>
    <property type="evidence" value="ECO:0007669"/>
    <property type="project" value="InterPro"/>
</dbReference>
<evidence type="ECO:0000256" key="3">
    <source>
        <dbReference type="SAM" id="Phobius"/>
    </source>
</evidence>
<accession>A0A6S6ZCM0</accession>
<keyword evidence="1 7" id="KW-0328">Glycosyltransferase</keyword>